<gene>
    <name evidence="2" type="ORF">CDL15_Pgr004109</name>
</gene>
<comment type="caution">
    <text evidence="2">The sequence shown here is derived from an EMBL/GenBank/DDBJ whole genome shotgun (WGS) entry which is preliminary data.</text>
</comment>
<evidence type="ECO:0000313" key="3">
    <source>
        <dbReference type="Proteomes" id="UP000197138"/>
    </source>
</evidence>
<name>A0A218XG67_PUNGR</name>
<evidence type="ECO:0000256" key="1">
    <source>
        <dbReference type="SAM" id="MobiDB-lite"/>
    </source>
</evidence>
<dbReference type="AlphaFoldDB" id="A0A218XG67"/>
<dbReference type="EMBL" id="MTKT01001810">
    <property type="protein sequence ID" value="OWM83679.1"/>
    <property type="molecule type" value="Genomic_DNA"/>
</dbReference>
<protein>
    <submittedName>
        <fullName evidence="2">Uncharacterized protein</fullName>
    </submittedName>
</protein>
<feature type="region of interest" description="Disordered" evidence="1">
    <location>
        <begin position="22"/>
        <end position="44"/>
    </location>
</feature>
<proteinExistence type="predicted"/>
<accession>A0A218XG67</accession>
<evidence type="ECO:0000313" key="2">
    <source>
        <dbReference type="EMBL" id="OWM83679.1"/>
    </source>
</evidence>
<dbReference type="Proteomes" id="UP000197138">
    <property type="component" value="Unassembled WGS sequence"/>
</dbReference>
<sequence length="69" mass="7934">MFRKAKRILNILRWFWEESTRGFSGNQKRSQVSKQKTDSTGPEQTRLVQVGSDVATEAPDGILRQGQWP</sequence>
<reference evidence="3" key="1">
    <citation type="journal article" date="2017" name="Plant J.">
        <title>The pomegranate (Punica granatum L.) genome and the genomics of punicalagin biosynthesis.</title>
        <authorList>
            <person name="Qin G."/>
            <person name="Xu C."/>
            <person name="Ming R."/>
            <person name="Tang H."/>
            <person name="Guyot R."/>
            <person name="Kramer E.M."/>
            <person name="Hu Y."/>
            <person name="Yi X."/>
            <person name="Qi Y."/>
            <person name="Xu X."/>
            <person name="Gao Z."/>
            <person name="Pan H."/>
            <person name="Jian J."/>
            <person name="Tian Y."/>
            <person name="Yue Z."/>
            <person name="Xu Y."/>
        </authorList>
    </citation>
    <scope>NUCLEOTIDE SEQUENCE [LARGE SCALE GENOMIC DNA]</scope>
    <source>
        <strain evidence="3">cv. Dabenzi</strain>
    </source>
</reference>
<organism evidence="2 3">
    <name type="scientific">Punica granatum</name>
    <name type="common">Pomegranate</name>
    <dbReference type="NCBI Taxonomy" id="22663"/>
    <lineage>
        <taxon>Eukaryota</taxon>
        <taxon>Viridiplantae</taxon>
        <taxon>Streptophyta</taxon>
        <taxon>Embryophyta</taxon>
        <taxon>Tracheophyta</taxon>
        <taxon>Spermatophyta</taxon>
        <taxon>Magnoliopsida</taxon>
        <taxon>eudicotyledons</taxon>
        <taxon>Gunneridae</taxon>
        <taxon>Pentapetalae</taxon>
        <taxon>rosids</taxon>
        <taxon>malvids</taxon>
        <taxon>Myrtales</taxon>
        <taxon>Lythraceae</taxon>
        <taxon>Punica</taxon>
    </lineage>
</organism>